<name>A0ABZ2KHU5_9BACT</name>
<accession>A0ABZ2KHU5</accession>
<protein>
    <submittedName>
        <fullName evidence="1">TerB family tellurite resistance protein</fullName>
    </submittedName>
</protein>
<dbReference type="SUPFAM" id="SSF158682">
    <property type="entry name" value="TerB-like"/>
    <property type="match status" value="1"/>
</dbReference>
<gene>
    <name evidence="1" type="ORF">LZC95_15570</name>
</gene>
<dbReference type="CDD" id="cd07177">
    <property type="entry name" value="terB_like"/>
    <property type="match status" value="1"/>
</dbReference>
<proteinExistence type="predicted"/>
<organism evidence="1 2">
    <name type="scientific">Pendulispora brunnea</name>
    <dbReference type="NCBI Taxonomy" id="2905690"/>
    <lineage>
        <taxon>Bacteria</taxon>
        <taxon>Pseudomonadati</taxon>
        <taxon>Myxococcota</taxon>
        <taxon>Myxococcia</taxon>
        <taxon>Myxococcales</taxon>
        <taxon>Sorangiineae</taxon>
        <taxon>Pendulisporaceae</taxon>
        <taxon>Pendulispora</taxon>
    </lineage>
</organism>
<reference evidence="1 2" key="1">
    <citation type="submission" date="2021-12" db="EMBL/GenBank/DDBJ databases">
        <title>Discovery of the Pendulisporaceae a myxobacterial family with distinct sporulation behavior and unique specialized metabolism.</title>
        <authorList>
            <person name="Garcia R."/>
            <person name="Popoff A."/>
            <person name="Bader C.D."/>
            <person name="Loehr J."/>
            <person name="Walesch S."/>
            <person name="Walt C."/>
            <person name="Boldt J."/>
            <person name="Bunk B."/>
            <person name="Haeckl F.J.F.P.J."/>
            <person name="Gunesch A.P."/>
            <person name="Birkelbach J."/>
            <person name="Nuebel U."/>
            <person name="Pietschmann T."/>
            <person name="Bach T."/>
            <person name="Mueller R."/>
        </authorList>
    </citation>
    <scope>NUCLEOTIDE SEQUENCE [LARGE SCALE GENOMIC DNA]</scope>
    <source>
        <strain evidence="1 2">MSr12523</strain>
    </source>
</reference>
<evidence type="ECO:0000313" key="1">
    <source>
        <dbReference type="EMBL" id="WXA98248.1"/>
    </source>
</evidence>
<dbReference type="InterPro" id="IPR029024">
    <property type="entry name" value="TerB-like"/>
</dbReference>
<dbReference type="EMBL" id="CP089982">
    <property type="protein sequence ID" value="WXA98248.1"/>
    <property type="molecule type" value="Genomic_DNA"/>
</dbReference>
<sequence length="127" mass="14353">MHEEDLAIIKALVPVAWADDVFAEKEEATLEALLVAFNATDEERTQVLEYAKEKKTLDDIELQELSADDRRILLQHAVLLSYVDGEQGEAERQFLVKLVEKLKIPSDEAQGLMDFASERAKKLLGQL</sequence>
<dbReference type="RefSeq" id="WP_394848860.1">
    <property type="nucleotide sequence ID" value="NZ_CP089982.1"/>
</dbReference>
<keyword evidence="2" id="KW-1185">Reference proteome</keyword>
<evidence type="ECO:0000313" key="2">
    <source>
        <dbReference type="Proteomes" id="UP001379533"/>
    </source>
</evidence>
<dbReference type="Proteomes" id="UP001379533">
    <property type="component" value="Chromosome"/>
</dbReference>
<dbReference type="Gene3D" id="1.10.3680.10">
    <property type="entry name" value="TerB-like"/>
    <property type="match status" value="1"/>
</dbReference>